<feature type="region of interest" description="Disordered" evidence="1">
    <location>
        <begin position="70"/>
        <end position="122"/>
    </location>
</feature>
<keyword evidence="3" id="KW-1185">Reference proteome</keyword>
<gene>
    <name evidence="2" type="ORF">GQ55_1G225100</name>
</gene>
<feature type="compositionally biased region" description="Basic and acidic residues" evidence="1">
    <location>
        <begin position="109"/>
        <end position="122"/>
    </location>
</feature>
<dbReference type="Gramene" id="PUZ75705">
    <property type="protein sequence ID" value="PUZ75705"/>
    <property type="gene ID" value="GQ55_1G225100"/>
</dbReference>
<feature type="compositionally biased region" description="Pro residues" evidence="1">
    <location>
        <begin position="94"/>
        <end position="103"/>
    </location>
</feature>
<protein>
    <submittedName>
        <fullName evidence="2">Uncharacterized protein</fullName>
    </submittedName>
</protein>
<organism evidence="2 3">
    <name type="scientific">Panicum hallii var. hallii</name>
    <dbReference type="NCBI Taxonomy" id="1504633"/>
    <lineage>
        <taxon>Eukaryota</taxon>
        <taxon>Viridiplantae</taxon>
        <taxon>Streptophyta</taxon>
        <taxon>Embryophyta</taxon>
        <taxon>Tracheophyta</taxon>
        <taxon>Spermatophyta</taxon>
        <taxon>Magnoliopsida</taxon>
        <taxon>Liliopsida</taxon>
        <taxon>Poales</taxon>
        <taxon>Poaceae</taxon>
        <taxon>PACMAD clade</taxon>
        <taxon>Panicoideae</taxon>
        <taxon>Panicodae</taxon>
        <taxon>Paniceae</taxon>
        <taxon>Panicinae</taxon>
        <taxon>Panicum</taxon>
        <taxon>Panicum sect. Panicum</taxon>
    </lineage>
</organism>
<feature type="compositionally biased region" description="Low complexity" evidence="1">
    <location>
        <begin position="83"/>
        <end position="93"/>
    </location>
</feature>
<reference evidence="2 3" key="1">
    <citation type="submission" date="2018-04" db="EMBL/GenBank/DDBJ databases">
        <title>WGS assembly of Panicum hallii var. hallii HAL2.</title>
        <authorList>
            <person name="Lovell J."/>
            <person name="Jenkins J."/>
            <person name="Lowry D."/>
            <person name="Mamidi S."/>
            <person name="Sreedasyam A."/>
            <person name="Weng X."/>
            <person name="Barry K."/>
            <person name="Bonette J."/>
            <person name="Campitelli B."/>
            <person name="Daum C."/>
            <person name="Gordon S."/>
            <person name="Gould B."/>
            <person name="Lipzen A."/>
            <person name="MacQueen A."/>
            <person name="Palacio-Mejia J."/>
            <person name="Plott C."/>
            <person name="Shakirov E."/>
            <person name="Shu S."/>
            <person name="Yoshinaga Y."/>
            <person name="Zane M."/>
            <person name="Rokhsar D."/>
            <person name="Grimwood J."/>
            <person name="Schmutz J."/>
            <person name="Juenger T."/>
        </authorList>
    </citation>
    <scope>NUCLEOTIDE SEQUENCE [LARGE SCALE GENOMIC DNA]</scope>
    <source>
        <strain evidence="3">cv. HAL2</strain>
    </source>
</reference>
<dbReference type="EMBL" id="CM009749">
    <property type="protein sequence ID" value="PUZ75705.1"/>
    <property type="molecule type" value="Genomic_DNA"/>
</dbReference>
<proteinExistence type="predicted"/>
<accession>A0A2T7F6L4</accession>
<dbReference type="Proteomes" id="UP000244336">
    <property type="component" value="Chromosome 1"/>
</dbReference>
<evidence type="ECO:0000256" key="1">
    <source>
        <dbReference type="SAM" id="MobiDB-lite"/>
    </source>
</evidence>
<evidence type="ECO:0000313" key="3">
    <source>
        <dbReference type="Proteomes" id="UP000244336"/>
    </source>
</evidence>
<name>A0A2T7F6L4_9POAL</name>
<sequence length="122" mass="12980">MCAQTGSATAPSLSRAPLCCAPFPASLRVYNPLPLWFLCARPCPLLRSPPLWSPAAASPGPICRATPVVRRRQEQAAPPPSPAFRAPRPALPCAAPPAAPARPLPQTSRPERTNRETSRQNG</sequence>
<evidence type="ECO:0000313" key="2">
    <source>
        <dbReference type="EMBL" id="PUZ75705.1"/>
    </source>
</evidence>
<dbReference type="AlphaFoldDB" id="A0A2T7F6L4"/>